<reference evidence="2 3" key="1">
    <citation type="submission" date="2020-08" db="EMBL/GenBank/DDBJ databases">
        <title>Genomic Encyclopedia of Type Strains, Phase III (KMG-III): the genomes of soil and plant-associated and newly described type strains.</title>
        <authorList>
            <person name="Whitman W."/>
        </authorList>
    </citation>
    <scope>NUCLEOTIDE SEQUENCE [LARGE SCALE GENOMIC DNA]</scope>
    <source>
        <strain evidence="2 3">CECT 3146</strain>
    </source>
</reference>
<gene>
    <name evidence="2" type="ORF">FHS40_007164</name>
</gene>
<comment type="caution">
    <text evidence="2">The sequence shown here is derived from an EMBL/GenBank/DDBJ whole genome shotgun (WGS) entry which is preliminary data.</text>
</comment>
<evidence type="ECO:0000313" key="3">
    <source>
        <dbReference type="Proteomes" id="UP000549009"/>
    </source>
</evidence>
<organism evidence="2 3">
    <name type="scientific">Streptomyces spectabilis</name>
    <dbReference type="NCBI Taxonomy" id="68270"/>
    <lineage>
        <taxon>Bacteria</taxon>
        <taxon>Bacillati</taxon>
        <taxon>Actinomycetota</taxon>
        <taxon>Actinomycetes</taxon>
        <taxon>Kitasatosporales</taxon>
        <taxon>Streptomycetaceae</taxon>
        <taxon>Streptomyces</taxon>
    </lineage>
</organism>
<sequence length="548" mass="60548">MTPPTPPPVTLIIDVDDDTRVLQAARASSDPQAGQATVDLTPHTPRTAYLPRDILRALGRTDYQPTASEPPRRRTRLAGRRLLDHRPGHPPPRHPARHHLAEARTRHIAQLRQDTGIHLVLIAQPPTPTAAAHLRTRLTRHHLDHDLQQITDSHKALELLGPPAPHRPPPAPDRLTPLPDLPRLPVARFRAELRRCLPAADFARVDAQYRAGLYAARAYLARNPGLPTQQDLEFFLSRLTTSSPSQRHTLIRLRGAQAGFLRTGFLLDLPDDLDTATGPGITTRPFTPYTAHRISRGIPHPPQLAALTALLTTGTHPDALYTTPVSALDEHCTRLTVPDIWHPEQGSPTPPPPVTYAIPPRARPVLRTALHFRRAEQAQGHFLLFSTSFGHRLTDLAHDAAVDIPALGRLQPGPDWHHRARCTHPATTTPHTSTDQSPRHHPQTKEALQPAAPPHLLSSQQRAELLATIGPPTDTVLPHDQAAPVVEILRQYLGSRRPPVSVSEDLLADLMDRLLLDHASTPQWPIPHPDLLSALSAGAEYPCRREFT</sequence>
<feature type="region of interest" description="Disordered" evidence="1">
    <location>
        <begin position="415"/>
        <end position="450"/>
    </location>
</feature>
<accession>A0A7W8EY63</accession>
<dbReference type="EMBL" id="JACHJD010000016">
    <property type="protein sequence ID" value="MBB5108043.1"/>
    <property type="molecule type" value="Genomic_DNA"/>
</dbReference>
<name>A0A7W8EY63_STRST</name>
<feature type="region of interest" description="Disordered" evidence="1">
    <location>
        <begin position="339"/>
        <end position="359"/>
    </location>
</feature>
<feature type="compositionally biased region" description="Low complexity" evidence="1">
    <location>
        <begin position="423"/>
        <end position="434"/>
    </location>
</feature>
<protein>
    <submittedName>
        <fullName evidence="2">Uncharacterized protein</fullName>
    </submittedName>
</protein>
<dbReference type="AlphaFoldDB" id="A0A7W8EY63"/>
<dbReference type="Proteomes" id="UP000549009">
    <property type="component" value="Unassembled WGS sequence"/>
</dbReference>
<evidence type="ECO:0000313" key="2">
    <source>
        <dbReference type="EMBL" id="MBB5108043.1"/>
    </source>
</evidence>
<keyword evidence="3" id="KW-1185">Reference proteome</keyword>
<feature type="region of interest" description="Disordered" evidence="1">
    <location>
        <begin position="26"/>
        <end position="45"/>
    </location>
</feature>
<dbReference type="RefSeq" id="WP_184925746.1">
    <property type="nucleotide sequence ID" value="NZ_BMSQ01000062.1"/>
</dbReference>
<evidence type="ECO:0000256" key="1">
    <source>
        <dbReference type="SAM" id="MobiDB-lite"/>
    </source>
</evidence>
<proteinExistence type="predicted"/>